<feature type="region of interest" description="Disordered" evidence="1">
    <location>
        <begin position="174"/>
        <end position="220"/>
    </location>
</feature>
<name>A0AA38RWF7_9PEZI</name>
<gene>
    <name evidence="2" type="ORF">NKR19_g3763</name>
</gene>
<comment type="caution">
    <text evidence="2">The sequence shown here is derived from an EMBL/GenBank/DDBJ whole genome shotgun (WGS) entry which is preliminary data.</text>
</comment>
<keyword evidence="3" id="KW-1185">Reference proteome</keyword>
<accession>A0AA38RWF7</accession>
<dbReference type="Pfam" id="PF09729">
    <property type="entry name" value="Gti1_Pac2"/>
    <property type="match status" value="1"/>
</dbReference>
<dbReference type="Proteomes" id="UP001174691">
    <property type="component" value="Unassembled WGS sequence"/>
</dbReference>
<feature type="compositionally biased region" description="Pro residues" evidence="1">
    <location>
        <begin position="249"/>
        <end position="270"/>
    </location>
</feature>
<proteinExistence type="predicted"/>
<feature type="compositionally biased region" description="Polar residues" evidence="1">
    <location>
        <begin position="437"/>
        <end position="455"/>
    </location>
</feature>
<dbReference type="PANTHER" id="PTHR28027:SF1">
    <property type="entry name" value="CAMP INDEPENDENT REGULATORY PROTEIN (AFU_ORTHOLOGUE AFUA_3G09640)"/>
    <property type="match status" value="1"/>
</dbReference>
<dbReference type="PANTHER" id="PTHR28027">
    <property type="entry name" value="TRANSCRIPTIONAL REGULATOR MIT1"/>
    <property type="match status" value="1"/>
</dbReference>
<sequence length="494" mass="54147">METYYGCVRTPSDAIKLFEACRVGLLPRVQRRLSEKERQAIRSGSVFVWDEREAGMRRWTDGKSWSASRVSGSFLTYREMEGKRGAAFPPTRRIQSDTTPESGRGSDEDQEDGEIDGYRYKIDGLMKQSFSITTSTGQHLHLISYYSRPQAGHPDLPQPCTDPSLRHIVPQKGMYPESSVHESQGPALSRGPMQQTSYTLSLQQQPPPPSGPPPHGYQVQYAQQPPYAWPPSPVATPPYSHHHYAPVPYSQPPPPLPPPSQHPYQPPPPHHYQQHQQPPYHHQPPPPQHHERPPLPPLQAPGAHQSRGPAPLTHYAHPSQHRSPHPSHQPSMAPTDSPRVQHLQAAAREAAVMIDPRLSISGPRDHEQTQLPPINNSHNQQRHSPTPLVAPPSRTLSVSPPKSSHSETANGTSNGATNGGSSTSYNKTSLSSLLHPTPTNSEPNSANPGTNSAGSSPRAPMANGGGANGATPAGKRPFEEDVRAKQILDKKFCI</sequence>
<evidence type="ECO:0000313" key="3">
    <source>
        <dbReference type="Proteomes" id="UP001174691"/>
    </source>
</evidence>
<protein>
    <submittedName>
        <fullName evidence="2">Gti1/Pac2 family protein</fullName>
    </submittedName>
</protein>
<feature type="compositionally biased region" description="Polar residues" evidence="1">
    <location>
        <begin position="394"/>
        <end position="407"/>
    </location>
</feature>
<feature type="compositionally biased region" description="Low complexity" evidence="1">
    <location>
        <begin position="408"/>
        <end position="434"/>
    </location>
</feature>
<feature type="compositionally biased region" description="Basic and acidic residues" evidence="1">
    <location>
        <begin position="476"/>
        <end position="494"/>
    </location>
</feature>
<dbReference type="GO" id="GO:0003677">
    <property type="term" value="F:DNA binding"/>
    <property type="evidence" value="ECO:0007669"/>
    <property type="project" value="TreeGrafter"/>
</dbReference>
<feature type="region of interest" description="Disordered" evidence="1">
    <location>
        <begin position="82"/>
        <end position="115"/>
    </location>
</feature>
<feature type="compositionally biased region" description="Polar residues" evidence="1">
    <location>
        <begin position="369"/>
        <end position="384"/>
    </location>
</feature>
<dbReference type="InterPro" id="IPR018608">
    <property type="entry name" value="Gti1/Pac2"/>
</dbReference>
<evidence type="ECO:0000313" key="2">
    <source>
        <dbReference type="EMBL" id="KAJ9158012.1"/>
    </source>
</evidence>
<evidence type="ECO:0000256" key="1">
    <source>
        <dbReference type="SAM" id="MobiDB-lite"/>
    </source>
</evidence>
<organism evidence="2 3">
    <name type="scientific">Coniochaeta hoffmannii</name>
    <dbReference type="NCBI Taxonomy" id="91930"/>
    <lineage>
        <taxon>Eukaryota</taxon>
        <taxon>Fungi</taxon>
        <taxon>Dikarya</taxon>
        <taxon>Ascomycota</taxon>
        <taxon>Pezizomycotina</taxon>
        <taxon>Sordariomycetes</taxon>
        <taxon>Sordariomycetidae</taxon>
        <taxon>Coniochaetales</taxon>
        <taxon>Coniochaetaceae</taxon>
        <taxon>Coniochaeta</taxon>
    </lineage>
</organism>
<reference evidence="2" key="1">
    <citation type="submission" date="2022-07" db="EMBL/GenBank/DDBJ databases">
        <title>Fungi with potential for degradation of polypropylene.</title>
        <authorList>
            <person name="Gostincar C."/>
        </authorList>
    </citation>
    <scope>NUCLEOTIDE SEQUENCE</scope>
    <source>
        <strain evidence="2">EXF-13287</strain>
    </source>
</reference>
<feature type="region of interest" description="Disordered" evidence="1">
    <location>
        <begin position="242"/>
        <end position="494"/>
    </location>
</feature>
<feature type="compositionally biased region" description="Pro residues" evidence="1">
    <location>
        <begin position="205"/>
        <end position="215"/>
    </location>
</feature>
<dbReference type="AlphaFoldDB" id="A0AA38RWF7"/>
<dbReference type="EMBL" id="JANBVN010000043">
    <property type="protein sequence ID" value="KAJ9158012.1"/>
    <property type="molecule type" value="Genomic_DNA"/>
</dbReference>
<feature type="compositionally biased region" description="Low complexity" evidence="1">
    <location>
        <begin position="194"/>
        <end position="204"/>
    </location>
</feature>